<dbReference type="RefSeq" id="WP_342629479.1">
    <property type="nucleotide sequence ID" value="NZ_CP152276.1"/>
</dbReference>
<gene>
    <name evidence="5" type="ORF">AAC691_07010</name>
</gene>
<dbReference type="PROSITE" id="PS01031">
    <property type="entry name" value="SHSP"/>
    <property type="match status" value="1"/>
</dbReference>
<evidence type="ECO:0000256" key="2">
    <source>
        <dbReference type="RuleBase" id="RU003616"/>
    </source>
</evidence>
<dbReference type="InterPro" id="IPR031107">
    <property type="entry name" value="Small_HSP"/>
</dbReference>
<evidence type="ECO:0000256" key="3">
    <source>
        <dbReference type="SAM" id="MobiDB-lite"/>
    </source>
</evidence>
<dbReference type="PANTHER" id="PTHR11527">
    <property type="entry name" value="HEAT-SHOCK PROTEIN 20 FAMILY MEMBER"/>
    <property type="match status" value="1"/>
</dbReference>
<evidence type="ECO:0000259" key="4">
    <source>
        <dbReference type="PROSITE" id="PS01031"/>
    </source>
</evidence>
<sequence length="177" mass="20359">MADPNKLAIKPESRPAKPLRAASWPALDTLRRELDRRFDELPSGWWRRPFGRSSGLDMFWPRGEGLDIAPPIDILDRDNRYEITVELPGMDETDVEVKTTNDTLIIRGEKHEEKEEKKNNYYHSERRFGTFLRSFQIPDEVDVGAIEASFSKGVLTVTLPKTAEAQKNEQVIPIKHT</sequence>
<proteinExistence type="inferred from homology"/>
<comment type="similarity">
    <text evidence="1 2">Belongs to the small heat shock protein (HSP20) family.</text>
</comment>
<organism evidence="5 6">
    <name type="scientific">Nguyenibacter vanlangensis</name>
    <dbReference type="NCBI Taxonomy" id="1216886"/>
    <lineage>
        <taxon>Bacteria</taxon>
        <taxon>Pseudomonadati</taxon>
        <taxon>Pseudomonadota</taxon>
        <taxon>Alphaproteobacteria</taxon>
        <taxon>Acetobacterales</taxon>
        <taxon>Acetobacteraceae</taxon>
        <taxon>Nguyenibacter</taxon>
    </lineage>
</organism>
<dbReference type="InterPro" id="IPR002068">
    <property type="entry name" value="A-crystallin/Hsp20_dom"/>
</dbReference>
<accession>A0ABZ3D9M2</accession>
<dbReference type="CDD" id="cd06464">
    <property type="entry name" value="ACD_sHsps-like"/>
    <property type="match status" value="1"/>
</dbReference>
<dbReference type="InterPro" id="IPR008978">
    <property type="entry name" value="HSP20-like_chaperone"/>
</dbReference>
<dbReference type="SUPFAM" id="SSF49764">
    <property type="entry name" value="HSP20-like chaperones"/>
    <property type="match status" value="1"/>
</dbReference>
<evidence type="ECO:0000313" key="6">
    <source>
        <dbReference type="Proteomes" id="UP001449795"/>
    </source>
</evidence>
<feature type="domain" description="SHSP" evidence="4">
    <location>
        <begin position="63"/>
        <end position="177"/>
    </location>
</feature>
<evidence type="ECO:0000256" key="1">
    <source>
        <dbReference type="PROSITE-ProRule" id="PRU00285"/>
    </source>
</evidence>
<dbReference type="EMBL" id="CP152276">
    <property type="protein sequence ID" value="XAE44176.1"/>
    <property type="molecule type" value="Genomic_DNA"/>
</dbReference>
<keyword evidence="6" id="KW-1185">Reference proteome</keyword>
<name>A0ABZ3D9M2_9PROT</name>
<protein>
    <submittedName>
        <fullName evidence="5">Hsp20/alpha crystallin family protein</fullName>
    </submittedName>
</protein>
<feature type="region of interest" description="Disordered" evidence="3">
    <location>
        <begin position="1"/>
        <end position="20"/>
    </location>
</feature>
<dbReference type="Gene3D" id="2.60.40.790">
    <property type="match status" value="1"/>
</dbReference>
<dbReference type="Pfam" id="PF00011">
    <property type="entry name" value="HSP20"/>
    <property type="match status" value="1"/>
</dbReference>
<dbReference type="Proteomes" id="UP001449795">
    <property type="component" value="Chromosome"/>
</dbReference>
<evidence type="ECO:0000313" key="5">
    <source>
        <dbReference type="EMBL" id="XAE44176.1"/>
    </source>
</evidence>
<reference evidence="5 6" key="1">
    <citation type="submission" date="2024-04" db="EMBL/GenBank/DDBJ databases">
        <title>Complete genome sequence of Nguyenibacter vanlangesis HBCM-1154, a strain capable of nitrogen fixation, IAA production, and phosphorus solubilization isolated from sugarcane soil.</title>
        <authorList>
            <person name="MY HANH P."/>
        </authorList>
    </citation>
    <scope>NUCLEOTIDE SEQUENCE [LARGE SCALE GENOMIC DNA]</scope>
    <source>
        <strain evidence="5 6">HBCM 1154</strain>
    </source>
</reference>